<dbReference type="PIRSF" id="PIRSF002070">
    <property type="entry name" value="SSB"/>
    <property type="match status" value="1"/>
</dbReference>
<dbReference type="NCBIfam" id="TIGR00621">
    <property type="entry name" value="ssb"/>
    <property type="match status" value="1"/>
</dbReference>
<reference evidence="5" key="1">
    <citation type="journal article" date="2019" name="Int. J. Syst. Evol. Microbiol.">
        <title>The Global Catalogue of Microorganisms (GCM) 10K type strain sequencing project: providing services to taxonomists for standard genome sequencing and annotation.</title>
        <authorList>
            <consortium name="The Broad Institute Genomics Platform"/>
            <consortium name="The Broad Institute Genome Sequencing Center for Infectious Disease"/>
            <person name="Wu L."/>
            <person name="Ma J."/>
        </authorList>
    </citation>
    <scope>NUCLEOTIDE SEQUENCE [LARGE SCALE GENOMIC DNA]</scope>
    <source>
        <strain evidence="5">JCM 6486</strain>
    </source>
</reference>
<dbReference type="Gene3D" id="2.40.50.140">
    <property type="entry name" value="Nucleic acid-binding proteins"/>
    <property type="match status" value="1"/>
</dbReference>
<dbReference type="PANTHER" id="PTHR10302:SF27">
    <property type="entry name" value="SINGLE-STRANDED DNA-BINDING PROTEIN"/>
    <property type="match status" value="1"/>
</dbReference>
<dbReference type="InterPro" id="IPR000424">
    <property type="entry name" value="Primosome_PriB/ssb"/>
</dbReference>
<dbReference type="EMBL" id="BAAACP010000002">
    <property type="protein sequence ID" value="GAA0861839.1"/>
    <property type="molecule type" value="Genomic_DNA"/>
</dbReference>
<dbReference type="InterPro" id="IPR011344">
    <property type="entry name" value="ssDNA-bd"/>
</dbReference>
<proteinExistence type="inferred from homology"/>
<comment type="caution">
    <text evidence="4">The sequence shown here is derived from an EMBL/GenBank/DDBJ whole genome shotgun (WGS) entry which is preliminary data.</text>
</comment>
<gene>
    <name evidence="4" type="primary">ssb_1</name>
    <name evidence="4" type="ORF">GCM10008917_04810</name>
</gene>
<keyword evidence="5" id="KW-1185">Reference proteome</keyword>
<dbReference type="SUPFAM" id="SSF50249">
    <property type="entry name" value="Nucleic acid-binding proteins"/>
    <property type="match status" value="1"/>
</dbReference>
<organism evidence="4 5">
    <name type="scientific">Paraclostridium tenue</name>
    <dbReference type="NCBI Taxonomy" id="1737"/>
    <lineage>
        <taxon>Bacteria</taxon>
        <taxon>Bacillati</taxon>
        <taxon>Bacillota</taxon>
        <taxon>Clostridia</taxon>
        <taxon>Peptostreptococcales</taxon>
        <taxon>Peptostreptococcaceae</taxon>
        <taxon>Paraclostridium</taxon>
    </lineage>
</organism>
<protein>
    <recommendedName>
        <fullName evidence="2 3">Single-stranded DNA-binding protein</fullName>
        <shortName evidence="2">SSB</shortName>
    </recommendedName>
</protein>
<name>A0ABP3XCR2_9FIRM</name>
<comment type="caution">
    <text evidence="2">Lacks conserved residue(s) required for the propagation of feature annotation.</text>
</comment>
<accession>A0ABP3XCR2</accession>
<comment type="subunit">
    <text evidence="2">Homotetramer.</text>
</comment>
<dbReference type="InterPro" id="IPR012340">
    <property type="entry name" value="NA-bd_OB-fold"/>
</dbReference>
<dbReference type="CDD" id="cd04496">
    <property type="entry name" value="SSB_OBF"/>
    <property type="match status" value="1"/>
</dbReference>
<evidence type="ECO:0000313" key="4">
    <source>
        <dbReference type="EMBL" id="GAA0861839.1"/>
    </source>
</evidence>
<evidence type="ECO:0000256" key="2">
    <source>
        <dbReference type="HAMAP-Rule" id="MF_00984"/>
    </source>
</evidence>
<dbReference type="GO" id="GO:0003677">
    <property type="term" value="F:DNA binding"/>
    <property type="evidence" value="ECO:0007669"/>
    <property type="project" value="UniProtKB-KW"/>
</dbReference>
<dbReference type="PROSITE" id="PS50935">
    <property type="entry name" value="SSB"/>
    <property type="match status" value="1"/>
</dbReference>
<keyword evidence="1 2" id="KW-0238">DNA-binding</keyword>
<evidence type="ECO:0000313" key="5">
    <source>
        <dbReference type="Proteomes" id="UP001400965"/>
    </source>
</evidence>
<sequence length="131" mass="14907">MNSIILVGRLTKDPEIKYIGEKGIPVANFILAVDRKIKNGSKYQKTDFIKIEAWKEAVEICINKLKKGSLISLTGELRIDEYKDKEGKNKYITKVITYNINLLKQGNNQFNGIDIFKNDDKVALNESALPF</sequence>
<dbReference type="Proteomes" id="UP001400965">
    <property type="component" value="Unassembled WGS sequence"/>
</dbReference>
<dbReference type="HAMAP" id="MF_00984">
    <property type="entry name" value="SSB"/>
    <property type="match status" value="1"/>
</dbReference>
<dbReference type="RefSeq" id="WP_346041819.1">
    <property type="nucleotide sequence ID" value="NZ_BAAACP010000002.1"/>
</dbReference>
<dbReference type="PANTHER" id="PTHR10302">
    <property type="entry name" value="SINGLE-STRANDED DNA-BINDING PROTEIN"/>
    <property type="match status" value="1"/>
</dbReference>
<evidence type="ECO:0000256" key="1">
    <source>
        <dbReference type="ARBA" id="ARBA00023125"/>
    </source>
</evidence>
<dbReference type="Pfam" id="PF00436">
    <property type="entry name" value="SSB"/>
    <property type="match status" value="1"/>
</dbReference>
<evidence type="ECO:0000256" key="3">
    <source>
        <dbReference type="PIRNR" id="PIRNR002070"/>
    </source>
</evidence>